<name>A0ACC3YRH5_COLTU</name>
<accession>A0ACC3YRH5</accession>
<reference evidence="1 2" key="1">
    <citation type="journal article" date="2020" name="Phytopathology">
        <title>Genome Sequence Resources of Colletotrichum truncatum, C. plurivorum, C. musicola, and C. sojae: Four Species Pathogenic to Soybean (Glycine max).</title>
        <authorList>
            <person name="Rogerio F."/>
            <person name="Boufleur T.R."/>
            <person name="Ciampi-Guillardi M."/>
            <person name="Sukno S.A."/>
            <person name="Thon M.R."/>
            <person name="Massola Junior N.S."/>
            <person name="Baroncelli R."/>
        </authorList>
    </citation>
    <scope>NUCLEOTIDE SEQUENCE [LARGE SCALE GENOMIC DNA]</scope>
    <source>
        <strain evidence="1 2">CMES1059</strain>
    </source>
</reference>
<dbReference type="EMBL" id="VUJX02000007">
    <property type="protein sequence ID" value="KAL0934544.1"/>
    <property type="molecule type" value="Genomic_DNA"/>
</dbReference>
<organism evidence="1 2">
    <name type="scientific">Colletotrichum truncatum</name>
    <name type="common">Anthracnose fungus</name>
    <name type="synonym">Colletotrichum capsici</name>
    <dbReference type="NCBI Taxonomy" id="5467"/>
    <lineage>
        <taxon>Eukaryota</taxon>
        <taxon>Fungi</taxon>
        <taxon>Dikarya</taxon>
        <taxon>Ascomycota</taxon>
        <taxon>Pezizomycotina</taxon>
        <taxon>Sordariomycetes</taxon>
        <taxon>Hypocreomycetidae</taxon>
        <taxon>Glomerellales</taxon>
        <taxon>Glomerellaceae</taxon>
        <taxon>Colletotrichum</taxon>
        <taxon>Colletotrichum truncatum species complex</taxon>
    </lineage>
</organism>
<evidence type="ECO:0000313" key="1">
    <source>
        <dbReference type="EMBL" id="KAL0934544.1"/>
    </source>
</evidence>
<comment type="caution">
    <text evidence="1">The sequence shown here is derived from an EMBL/GenBank/DDBJ whole genome shotgun (WGS) entry which is preliminary data.</text>
</comment>
<proteinExistence type="predicted"/>
<sequence length="104" mass="10715">MTSARTLLPIRRIAFTASTAPTAVARQSRLGLRHAHSHTQPNGEAPVPTTSGKIKDAPALLAIGGLGLLLGGGLIHFSARPKGQQESSAGGQLDSTAEKISLKK</sequence>
<keyword evidence="2" id="KW-1185">Reference proteome</keyword>
<dbReference type="Proteomes" id="UP000805649">
    <property type="component" value="Unassembled WGS sequence"/>
</dbReference>
<evidence type="ECO:0000313" key="2">
    <source>
        <dbReference type="Proteomes" id="UP000805649"/>
    </source>
</evidence>
<gene>
    <name evidence="1" type="ORF">CTRU02_211343</name>
</gene>
<protein>
    <submittedName>
        <fullName evidence="1">Uncharacterized protein</fullName>
    </submittedName>
</protein>